<name>G7YGD7_CLOSI</name>
<accession>G7YGD7</accession>
<evidence type="ECO:0000313" key="3">
    <source>
        <dbReference type="Proteomes" id="UP000008909"/>
    </source>
</evidence>
<evidence type="ECO:0000313" key="2">
    <source>
        <dbReference type="EMBL" id="GAA52020.1"/>
    </source>
</evidence>
<gene>
    <name evidence="2" type="ORF">CLF_107231</name>
</gene>
<protein>
    <submittedName>
        <fullName evidence="2">Uncharacterized protein</fullName>
    </submittedName>
</protein>
<proteinExistence type="predicted"/>
<organism evidence="2 3">
    <name type="scientific">Clonorchis sinensis</name>
    <name type="common">Chinese liver fluke</name>
    <dbReference type="NCBI Taxonomy" id="79923"/>
    <lineage>
        <taxon>Eukaryota</taxon>
        <taxon>Metazoa</taxon>
        <taxon>Spiralia</taxon>
        <taxon>Lophotrochozoa</taxon>
        <taxon>Platyhelminthes</taxon>
        <taxon>Trematoda</taxon>
        <taxon>Digenea</taxon>
        <taxon>Opisthorchiida</taxon>
        <taxon>Opisthorchiata</taxon>
        <taxon>Opisthorchiidae</taxon>
        <taxon>Clonorchis</taxon>
    </lineage>
</organism>
<dbReference type="EMBL" id="DF143231">
    <property type="protein sequence ID" value="GAA52020.1"/>
    <property type="molecule type" value="Genomic_DNA"/>
</dbReference>
<dbReference type="AlphaFoldDB" id="G7YGD7"/>
<evidence type="ECO:0000256" key="1">
    <source>
        <dbReference type="SAM" id="Phobius"/>
    </source>
</evidence>
<reference evidence="2" key="1">
    <citation type="journal article" date="2011" name="Genome Biol.">
        <title>The draft genome of the carcinogenic human liver fluke Clonorchis sinensis.</title>
        <authorList>
            <person name="Wang X."/>
            <person name="Chen W."/>
            <person name="Huang Y."/>
            <person name="Sun J."/>
            <person name="Men J."/>
            <person name="Liu H."/>
            <person name="Luo F."/>
            <person name="Guo L."/>
            <person name="Lv X."/>
            <person name="Deng C."/>
            <person name="Zhou C."/>
            <person name="Fan Y."/>
            <person name="Li X."/>
            <person name="Huang L."/>
            <person name="Hu Y."/>
            <person name="Liang C."/>
            <person name="Hu X."/>
            <person name="Xu J."/>
            <person name="Yu X."/>
        </authorList>
    </citation>
    <scope>NUCLEOTIDE SEQUENCE [LARGE SCALE GENOMIC DNA]</scope>
    <source>
        <strain evidence="2">Henan</strain>
    </source>
</reference>
<keyword evidence="1" id="KW-0812">Transmembrane</keyword>
<feature type="transmembrane region" description="Helical" evidence="1">
    <location>
        <begin position="73"/>
        <end position="91"/>
    </location>
</feature>
<sequence length="245" mass="27552">MCITNICGEPNQCGWFRVSQEQGSLLTLALNLSELVVWAVGLISVRAQTVMSAALSAACDDQVVQCVKRKDRVLCAVFGAVHIALSLYSAVDKNWVQFTVPSDLYDEKIMEAQNRRRGLLVECVDDKDYCHYLEGIADQGTYPNSREILRLRSTAPALAYSSIILAALAYTLGGIAFAIFRNKPRRRQILLLFFGVFAWIAGPSEKNGGTNEYRLQGRRSQCSYWTHWQFLHDGRECMGLTIYDH</sequence>
<feature type="transmembrane region" description="Helical" evidence="1">
    <location>
        <begin position="157"/>
        <end position="180"/>
    </location>
</feature>
<keyword evidence="1" id="KW-0472">Membrane</keyword>
<keyword evidence="3" id="KW-1185">Reference proteome</keyword>
<dbReference type="Proteomes" id="UP000008909">
    <property type="component" value="Unassembled WGS sequence"/>
</dbReference>
<reference key="2">
    <citation type="submission" date="2011-10" db="EMBL/GenBank/DDBJ databases">
        <title>The genome and transcriptome sequence of Clonorchis sinensis provide insights into the carcinogenic liver fluke.</title>
        <authorList>
            <person name="Wang X."/>
            <person name="Huang Y."/>
            <person name="Chen W."/>
            <person name="Liu H."/>
            <person name="Guo L."/>
            <person name="Chen Y."/>
            <person name="Luo F."/>
            <person name="Zhou W."/>
            <person name="Sun J."/>
            <person name="Mao Q."/>
            <person name="Liang P."/>
            <person name="Zhou C."/>
            <person name="Tian Y."/>
            <person name="Men J."/>
            <person name="Lv X."/>
            <person name="Huang L."/>
            <person name="Zhou J."/>
            <person name="Hu Y."/>
            <person name="Li R."/>
            <person name="Zhang F."/>
            <person name="Lei H."/>
            <person name="Li X."/>
            <person name="Hu X."/>
            <person name="Liang C."/>
            <person name="Xu J."/>
            <person name="Wu Z."/>
            <person name="Yu X."/>
        </authorList>
    </citation>
    <scope>NUCLEOTIDE SEQUENCE</scope>
    <source>
        <strain>Henan</strain>
    </source>
</reference>
<keyword evidence="1" id="KW-1133">Transmembrane helix</keyword>
<dbReference type="Gene3D" id="1.20.140.150">
    <property type="match status" value="1"/>
</dbReference>